<feature type="transmembrane region" description="Helical" evidence="1">
    <location>
        <begin position="71"/>
        <end position="91"/>
    </location>
</feature>
<keyword evidence="1" id="KW-1133">Transmembrane helix</keyword>
<comment type="caution">
    <text evidence="3">The sequence shown here is derived from an EMBL/GenBank/DDBJ whole genome shotgun (WGS) entry which is preliminary data.</text>
</comment>
<feature type="transmembrane region" description="Helical" evidence="1">
    <location>
        <begin position="138"/>
        <end position="157"/>
    </location>
</feature>
<feature type="transmembrane region" description="Helical" evidence="1">
    <location>
        <begin position="226"/>
        <end position="244"/>
    </location>
</feature>
<feature type="transmembrane region" description="Helical" evidence="1">
    <location>
        <begin position="7"/>
        <end position="25"/>
    </location>
</feature>
<dbReference type="Proteomes" id="UP001500920">
    <property type="component" value="Unassembled WGS sequence"/>
</dbReference>
<evidence type="ECO:0000256" key="1">
    <source>
        <dbReference type="SAM" id="Phobius"/>
    </source>
</evidence>
<keyword evidence="4" id="KW-1185">Reference proteome</keyword>
<accession>A0ABP7EYR5</accession>
<reference evidence="4" key="1">
    <citation type="journal article" date="2019" name="Int. J. Syst. Evol. Microbiol.">
        <title>The Global Catalogue of Microorganisms (GCM) 10K type strain sequencing project: providing services to taxonomists for standard genome sequencing and annotation.</title>
        <authorList>
            <consortium name="The Broad Institute Genomics Platform"/>
            <consortium name="The Broad Institute Genome Sequencing Center for Infectious Disease"/>
            <person name="Wu L."/>
            <person name="Ma J."/>
        </authorList>
    </citation>
    <scope>NUCLEOTIDE SEQUENCE [LARGE SCALE GENOMIC DNA]</scope>
    <source>
        <strain evidence="4">JCM 16981</strain>
    </source>
</reference>
<evidence type="ECO:0000313" key="3">
    <source>
        <dbReference type="EMBL" id="GAA3727989.1"/>
    </source>
</evidence>
<keyword evidence="1" id="KW-0812">Transmembrane</keyword>
<evidence type="ECO:0000259" key="2">
    <source>
        <dbReference type="Pfam" id="PF02517"/>
    </source>
</evidence>
<dbReference type="InterPro" id="IPR003675">
    <property type="entry name" value="Rce1/LyrA-like_dom"/>
</dbReference>
<feature type="transmembrane region" description="Helical" evidence="1">
    <location>
        <begin position="103"/>
        <end position="126"/>
    </location>
</feature>
<protein>
    <recommendedName>
        <fullName evidence="2">CAAX prenyl protease 2/Lysostaphin resistance protein A-like domain-containing protein</fullName>
    </recommendedName>
</protein>
<name>A0ABP7EYR5_9STAP</name>
<keyword evidence="1" id="KW-0472">Membrane</keyword>
<feature type="transmembrane region" description="Helical" evidence="1">
    <location>
        <begin position="202"/>
        <end position="219"/>
    </location>
</feature>
<organism evidence="3 4">
    <name type="scientific">Salinicoccus jeotgali</name>
    <dbReference type="NCBI Taxonomy" id="381634"/>
    <lineage>
        <taxon>Bacteria</taxon>
        <taxon>Bacillati</taxon>
        <taxon>Bacillota</taxon>
        <taxon>Bacilli</taxon>
        <taxon>Bacillales</taxon>
        <taxon>Staphylococcaceae</taxon>
        <taxon>Salinicoccus</taxon>
    </lineage>
</organism>
<proteinExistence type="predicted"/>
<feature type="domain" description="CAAX prenyl protease 2/Lysostaphin resistance protein A-like" evidence="2">
    <location>
        <begin position="143"/>
        <end position="236"/>
    </location>
</feature>
<dbReference type="EMBL" id="BAABCK010000055">
    <property type="protein sequence ID" value="GAA3727989.1"/>
    <property type="molecule type" value="Genomic_DNA"/>
</dbReference>
<evidence type="ECO:0000313" key="4">
    <source>
        <dbReference type="Proteomes" id="UP001500920"/>
    </source>
</evidence>
<dbReference type="Pfam" id="PF02517">
    <property type="entry name" value="Rce1-like"/>
    <property type="match status" value="1"/>
</dbReference>
<gene>
    <name evidence="3" type="ORF">GCM10022378_16030</name>
</gene>
<dbReference type="RefSeq" id="WP_344703264.1">
    <property type="nucleotide sequence ID" value="NZ_BAABCK010000055.1"/>
</dbReference>
<feature type="transmembrane region" description="Helical" evidence="1">
    <location>
        <begin position="34"/>
        <end position="56"/>
    </location>
</feature>
<feature type="transmembrane region" description="Helical" evidence="1">
    <location>
        <begin position="178"/>
        <end position="196"/>
    </location>
</feature>
<sequence>MALLFEYSLRIFPGLVLITLIFLLFPKNAVLTKIFLLIFGFILMRDAMTPMGLWTFGIDEGTIWLRFIDDGFILIALALTSLVLTVGILYFNKSLRQYILWFGRYKITSLVVGFIGGVVVIIPFYFMYMGTSAEELGGAVSLELLLPLLIFSLFGNFTEEVLFRGYLQGYLETQLSSWHAVLLSGLIFAMGHIFLAVTVTDLGIAVILFTLYEGIICAVVRKNHGVIAATITHGMTIFILASGLL</sequence>